<dbReference type="Pfam" id="PF01613">
    <property type="entry name" value="Flavin_Reduct"/>
    <property type="match status" value="1"/>
</dbReference>
<feature type="domain" description="Flavin reductase like" evidence="5">
    <location>
        <begin position="27"/>
        <end position="166"/>
    </location>
</feature>
<dbReference type="PANTHER" id="PTHR33798:SF5">
    <property type="entry name" value="FLAVIN REDUCTASE LIKE DOMAIN-CONTAINING PROTEIN"/>
    <property type="match status" value="1"/>
</dbReference>
<dbReference type="InterPro" id="IPR002563">
    <property type="entry name" value="Flavin_Rdtase-like_dom"/>
</dbReference>
<evidence type="ECO:0000256" key="4">
    <source>
        <dbReference type="ARBA" id="ARBA00038054"/>
    </source>
</evidence>
<dbReference type="PANTHER" id="PTHR33798">
    <property type="entry name" value="FLAVOPROTEIN OXYGENASE"/>
    <property type="match status" value="1"/>
</dbReference>
<evidence type="ECO:0000313" key="7">
    <source>
        <dbReference type="Proteomes" id="UP000287766"/>
    </source>
</evidence>
<protein>
    <submittedName>
        <fullName evidence="6">Flavin oxidoreductase</fullName>
    </submittedName>
</protein>
<dbReference type="InterPro" id="IPR012349">
    <property type="entry name" value="Split_barrel_FMN-bd"/>
</dbReference>
<dbReference type="RefSeq" id="WP_169930613.1">
    <property type="nucleotide sequence ID" value="NZ_PIPR01000001.1"/>
</dbReference>
<dbReference type="SUPFAM" id="SSF50475">
    <property type="entry name" value="FMN-binding split barrel"/>
    <property type="match status" value="1"/>
</dbReference>
<dbReference type="AlphaFoldDB" id="A0A7Z7EU75"/>
<dbReference type="GO" id="GO:0016646">
    <property type="term" value="F:oxidoreductase activity, acting on the CH-NH group of donors, NAD or NADP as acceptor"/>
    <property type="evidence" value="ECO:0007669"/>
    <property type="project" value="UniProtKB-ARBA"/>
</dbReference>
<comment type="cofactor">
    <cofactor evidence="1">
        <name>FMN</name>
        <dbReference type="ChEBI" id="CHEBI:58210"/>
    </cofactor>
</comment>
<evidence type="ECO:0000256" key="1">
    <source>
        <dbReference type="ARBA" id="ARBA00001917"/>
    </source>
</evidence>
<evidence type="ECO:0000313" key="6">
    <source>
        <dbReference type="EMBL" id="RUO41886.1"/>
    </source>
</evidence>
<dbReference type="EMBL" id="PIPR01000001">
    <property type="protein sequence ID" value="RUO41886.1"/>
    <property type="molecule type" value="Genomic_DNA"/>
</dbReference>
<sequence>MTQTLHRADIDAMPSRYRAQFINSLSGFKSANLIGTADADGSTNLAMLSSVVHLGANPPLFAHVTRPTTVARHSLDNLQATGVYTYNHVSPKMLPAAHQAAAKYPRDVSEFDAVGLTASYVDKFAAPFVAESELSIGMRLVEVLPIKHNGTLLVIGEIAWVRCPQKVIEADGYVDIAELDAVAISGLDSYHPVLSGTRYGYPEPD</sequence>
<dbReference type="GO" id="GO:0010181">
    <property type="term" value="F:FMN binding"/>
    <property type="evidence" value="ECO:0007669"/>
    <property type="project" value="InterPro"/>
</dbReference>
<comment type="similarity">
    <text evidence="4">Belongs to the flavoredoxin family.</text>
</comment>
<accession>A0A7Z7EU75</accession>
<keyword evidence="3" id="KW-0288">FMN</keyword>
<keyword evidence="2" id="KW-0285">Flavoprotein</keyword>
<evidence type="ECO:0000256" key="2">
    <source>
        <dbReference type="ARBA" id="ARBA00022630"/>
    </source>
</evidence>
<organism evidence="6 7">
    <name type="scientific">Pseudidiomarina aestuarii</name>
    <dbReference type="NCBI Taxonomy" id="624146"/>
    <lineage>
        <taxon>Bacteria</taxon>
        <taxon>Pseudomonadati</taxon>
        <taxon>Pseudomonadota</taxon>
        <taxon>Gammaproteobacteria</taxon>
        <taxon>Alteromonadales</taxon>
        <taxon>Idiomarinaceae</taxon>
        <taxon>Pseudidiomarina</taxon>
    </lineage>
</organism>
<proteinExistence type="inferred from homology"/>
<reference evidence="7" key="1">
    <citation type="journal article" date="2018" name="Front. Microbiol.">
        <title>Genome-Based Analysis Reveals the Taxonomy and Diversity of the Family Idiomarinaceae.</title>
        <authorList>
            <person name="Liu Y."/>
            <person name="Lai Q."/>
            <person name="Shao Z."/>
        </authorList>
    </citation>
    <scope>NUCLEOTIDE SEQUENCE [LARGE SCALE GENOMIC DNA]</scope>
    <source>
        <strain evidence="7">KYW314</strain>
    </source>
</reference>
<keyword evidence="7" id="KW-1185">Reference proteome</keyword>
<dbReference type="Proteomes" id="UP000287766">
    <property type="component" value="Unassembled WGS sequence"/>
</dbReference>
<gene>
    <name evidence="6" type="ORF">CWE22_06980</name>
</gene>
<dbReference type="Gene3D" id="2.30.110.10">
    <property type="entry name" value="Electron Transport, Fmn-binding Protein, Chain A"/>
    <property type="match status" value="1"/>
</dbReference>
<evidence type="ECO:0000259" key="5">
    <source>
        <dbReference type="Pfam" id="PF01613"/>
    </source>
</evidence>
<name>A0A7Z7EU75_9GAMM</name>
<evidence type="ECO:0000256" key="3">
    <source>
        <dbReference type="ARBA" id="ARBA00022643"/>
    </source>
</evidence>
<comment type="caution">
    <text evidence="6">The sequence shown here is derived from an EMBL/GenBank/DDBJ whole genome shotgun (WGS) entry which is preliminary data.</text>
</comment>